<sequence length="612" mass="67744">MAENQVTSPKSILSTNSIDSIQQQQQQQQNPSLLSPPCSNNNNNNILSPSSSLDHQISSPQISITQTPALSANSSQSSLLQSQQQQQINPNVLQQQQQQLNQQQQQQNLMSQQKNFSQMQRSPSMSRMSQLQQQQQQTYGMATGTMLQQTGSIYGQMNFGAQQQQQQQMVSGGGGLSRSGLIGQVSGQLPMLPGQAAANAQYNIQSQLMPRQKANLAQGSQFLAGNNSAQALQGLQSLGVMGMGQLGPNGTLAYAQRLKQAQMRQQQLPQQTSLTSPQKLQGLQRQSSMAALNPQLAGLTQNGQQTMLTQQQWFKQMQQPISSPGSPSFQLQQQQRQQQQAYLPQQLAASPQLHPKSMTMNQQQLSQLVSQQPQLVNQQSQLHQHQQYQQQQQQQQQLQQQQQQQQQQQSPRMPGSTVQKSFSLTGSQPDTPASGTTTPGGSSSHGTETSNQLLGKRKIQDLVSQVDSQGKLDSEVEDLLLEIADDFIDSVTTFACSLAKHRKSATLESKDLLLHLEKNWHLTIPGFTSEELRHSKRPLSGDLHKKRVEMIRALMESSQHPENMKMINAKDTMKQGFMHPVGVNHQLRAPTNSDQIISSLAGSSMLQQLPRF</sequence>
<dbReference type="GO" id="GO:0003677">
    <property type="term" value="F:DNA binding"/>
    <property type="evidence" value="ECO:0007669"/>
    <property type="project" value="TreeGrafter"/>
</dbReference>
<evidence type="ECO:0000256" key="6">
    <source>
        <dbReference type="SAM" id="MobiDB-lite"/>
    </source>
</evidence>
<feature type="compositionally biased region" description="Polar residues" evidence="6">
    <location>
        <begin position="279"/>
        <end position="288"/>
    </location>
</feature>
<comment type="subcellular location">
    <subcellularLocation>
        <location evidence="1">Nucleus</location>
    </subcellularLocation>
</comment>
<dbReference type="GO" id="GO:0017025">
    <property type="term" value="F:TBP-class protein binding"/>
    <property type="evidence" value="ECO:0007669"/>
    <property type="project" value="TreeGrafter"/>
</dbReference>
<keyword evidence="9" id="KW-1185">Reference proteome</keyword>
<dbReference type="AlphaFoldDB" id="A0AA41VGA1"/>
<dbReference type="Gene3D" id="1.10.20.10">
    <property type="entry name" value="Histone, subunit A"/>
    <property type="match status" value="1"/>
</dbReference>
<proteinExistence type="inferred from homology"/>
<feature type="domain" description="Transcription initiation factor TFIID subunit 12" evidence="7">
    <location>
        <begin position="455"/>
        <end position="522"/>
    </location>
</feature>
<reference evidence="8" key="1">
    <citation type="submission" date="2022-03" db="EMBL/GenBank/DDBJ databases">
        <title>A functionally conserved STORR gene fusion in Papaver species that diverged 16.8 million years ago.</title>
        <authorList>
            <person name="Catania T."/>
        </authorList>
    </citation>
    <scope>NUCLEOTIDE SEQUENCE</scope>
    <source>
        <strain evidence="8">S-191538</strain>
    </source>
</reference>
<feature type="region of interest" description="Disordered" evidence="6">
    <location>
        <begin position="315"/>
        <end position="343"/>
    </location>
</feature>
<dbReference type="Proteomes" id="UP001177140">
    <property type="component" value="Unassembled WGS sequence"/>
</dbReference>
<evidence type="ECO:0000256" key="4">
    <source>
        <dbReference type="ARBA" id="ARBA00023163"/>
    </source>
</evidence>
<evidence type="ECO:0000313" key="9">
    <source>
        <dbReference type="Proteomes" id="UP001177140"/>
    </source>
</evidence>
<dbReference type="CDD" id="cd07981">
    <property type="entry name" value="HFD_TAF12"/>
    <property type="match status" value="1"/>
</dbReference>
<dbReference type="PANTHER" id="PTHR12264:SF26">
    <property type="entry name" value="TRANSCRIPTION INITIATION FACTOR TFIID SUBUNIT 12B"/>
    <property type="match status" value="1"/>
</dbReference>
<evidence type="ECO:0000256" key="2">
    <source>
        <dbReference type="ARBA" id="ARBA00007530"/>
    </source>
</evidence>
<evidence type="ECO:0000256" key="1">
    <source>
        <dbReference type="ARBA" id="ARBA00004123"/>
    </source>
</evidence>
<feature type="region of interest" description="Disordered" evidence="6">
    <location>
        <begin position="263"/>
        <end position="288"/>
    </location>
</feature>
<evidence type="ECO:0000313" key="8">
    <source>
        <dbReference type="EMBL" id="MCL7040675.1"/>
    </source>
</evidence>
<feature type="compositionally biased region" description="Low complexity" evidence="6">
    <location>
        <begin position="402"/>
        <end position="411"/>
    </location>
</feature>
<feature type="region of interest" description="Disordered" evidence="6">
    <location>
        <begin position="402"/>
        <end position="455"/>
    </location>
</feature>
<comment type="similarity">
    <text evidence="2">Belongs to the TAF12 family.</text>
</comment>
<dbReference type="GO" id="GO:0051123">
    <property type="term" value="P:RNA polymerase II preinitiation complex assembly"/>
    <property type="evidence" value="ECO:0007669"/>
    <property type="project" value="TreeGrafter"/>
</dbReference>
<feature type="region of interest" description="Disordered" evidence="6">
    <location>
        <begin position="92"/>
        <end position="137"/>
    </location>
</feature>
<evidence type="ECO:0000259" key="7">
    <source>
        <dbReference type="Pfam" id="PF03847"/>
    </source>
</evidence>
<evidence type="ECO:0000256" key="5">
    <source>
        <dbReference type="ARBA" id="ARBA00023242"/>
    </source>
</evidence>
<gene>
    <name evidence="8" type="ORF">MKW94_004861</name>
</gene>
<feature type="compositionally biased region" description="Low complexity" evidence="6">
    <location>
        <begin position="434"/>
        <end position="450"/>
    </location>
</feature>
<organism evidence="8 9">
    <name type="scientific">Papaver nudicaule</name>
    <name type="common">Iceland poppy</name>
    <dbReference type="NCBI Taxonomy" id="74823"/>
    <lineage>
        <taxon>Eukaryota</taxon>
        <taxon>Viridiplantae</taxon>
        <taxon>Streptophyta</taxon>
        <taxon>Embryophyta</taxon>
        <taxon>Tracheophyta</taxon>
        <taxon>Spermatophyta</taxon>
        <taxon>Magnoliopsida</taxon>
        <taxon>Ranunculales</taxon>
        <taxon>Papaveraceae</taxon>
        <taxon>Papaveroideae</taxon>
        <taxon>Papaver</taxon>
    </lineage>
</organism>
<keyword evidence="3" id="KW-0805">Transcription regulation</keyword>
<evidence type="ECO:0000256" key="3">
    <source>
        <dbReference type="ARBA" id="ARBA00023015"/>
    </source>
</evidence>
<comment type="caution">
    <text evidence="8">The sequence shown here is derived from an EMBL/GenBank/DDBJ whole genome shotgun (WGS) entry which is preliminary data.</text>
</comment>
<dbReference type="GO" id="GO:0046982">
    <property type="term" value="F:protein heterodimerization activity"/>
    <property type="evidence" value="ECO:0007669"/>
    <property type="project" value="InterPro"/>
</dbReference>
<dbReference type="GO" id="GO:0000124">
    <property type="term" value="C:SAGA complex"/>
    <property type="evidence" value="ECO:0007669"/>
    <property type="project" value="InterPro"/>
</dbReference>
<dbReference type="FunFam" id="1.10.20.10:FF:000011">
    <property type="entry name" value="Transcription initiation factor TFIID subunit 12"/>
    <property type="match status" value="1"/>
</dbReference>
<dbReference type="Pfam" id="PF03847">
    <property type="entry name" value="TFIID_20kDa"/>
    <property type="match status" value="1"/>
</dbReference>
<feature type="compositionally biased region" description="Low complexity" evidence="6">
    <location>
        <begin position="263"/>
        <end position="278"/>
    </location>
</feature>
<feature type="compositionally biased region" description="Low complexity" evidence="6">
    <location>
        <begin position="16"/>
        <end position="53"/>
    </location>
</feature>
<keyword evidence="4" id="KW-0804">Transcription</keyword>
<keyword evidence="5" id="KW-0539">Nucleus</keyword>
<accession>A0AA41VGA1</accession>
<protein>
    <recommendedName>
        <fullName evidence="7">Transcription initiation factor TFIID subunit 12 domain-containing protein</fullName>
    </recommendedName>
</protein>
<dbReference type="GO" id="GO:0005669">
    <property type="term" value="C:transcription factor TFIID complex"/>
    <property type="evidence" value="ECO:0007669"/>
    <property type="project" value="InterPro"/>
</dbReference>
<dbReference type="InterPro" id="IPR037794">
    <property type="entry name" value="TAF12"/>
</dbReference>
<feature type="region of interest" description="Disordered" evidence="6">
    <location>
        <begin position="1"/>
        <end position="57"/>
    </location>
</feature>
<dbReference type="SUPFAM" id="SSF47113">
    <property type="entry name" value="Histone-fold"/>
    <property type="match status" value="1"/>
</dbReference>
<dbReference type="PANTHER" id="PTHR12264">
    <property type="entry name" value="TRANSCRIPTION INITIATION FACTOR TFIID SUBUNIT 12"/>
    <property type="match status" value="1"/>
</dbReference>
<dbReference type="InterPro" id="IPR009072">
    <property type="entry name" value="Histone-fold"/>
</dbReference>
<feature type="compositionally biased region" description="Polar residues" evidence="6">
    <location>
        <begin position="1"/>
        <end position="15"/>
    </location>
</feature>
<feature type="compositionally biased region" description="Polar residues" evidence="6">
    <location>
        <begin position="416"/>
        <end position="433"/>
    </location>
</feature>
<dbReference type="EMBL" id="JAJJMA010215340">
    <property type="protein sequence ID" value="MCL7040675.1"/>
    <property type="molecule type" value="Genomic_DNA"/>
</dbReference>
<dbReference type="InterPro" id="IPR003228">
    <property type="entry name" value="TFIID_TAF12_dom"/>
</dbReference>
<name>A0AA41VGA1_PAPNU</name>